<dbReference type="Proteomes" id="UP000234681">
    <property type="component" value="Chromosome 8"/>
</dbReference>
<protein>
    <submittedName>
        <fullName evidence="1">RGD1562811 (Predicted)</fullName>
    </submittedName>
</protein>
<dbReference type="AlphaFoldDB" id="A6J4H0"/>
<name>A6J4H0_RAT</name>
<organism evidence="1 2">
    <name type="scientific">Rattus norvegicus</name>
    <name type="common">Rat</name>
    <dbReference type="NCBI Taxonomy" id="10116"/>
    <lineage>
        <taxon>Eukaryota</taxon>
        <taxon>Metazoa</taxon>
        <taxon>Chordata</taxon>
        <taxon>Craniata</taxon>
        <taxon>Vertebrata</taxon>
        <taxon>Euteleostomi</taxon>
        <taxon>Mammalia</taxon>
        <taxon>Eutheria</taxon>
        <taxon>Euarchontoglires</taxon>
        <taxon>Glires</taxon>
        <taxon>Rodentia</taxon>
        <taxon>Myomorpha</taxon>
        <taxon>Muroidea</taxon>
        <taxon>Muridae</taxon>
        <taxon>Murinae</taxon>
        <taxon>Rattus</taxon>
    </lineage>
</organism>
<evidence type="ECO:0000313" key="1">
    <source>
        <dbReference type="EMBL" id="EDL95493.1"/>
    </source>
</evidence>
<proteinExistence type="predicted"/>
<sequence>MPRSFLPGNFWFTSMAALSCTSWFPSFRLQKPPYRLLLVCLSWRPLEMPSKVPSSIRALKTPCLLRESAWPLWEVLFCC</sequence>
<dbReference type="EMBL" id="CH473975">
    <property type="protein sequence ID" value="EDL95493.1"/>
    <property type="molecule type" value="Genomic_DNA"/>
</dbReference>
<accession>A6J4H0</accession>
<evidence type="ECO:0000313" key="2">
    <source>
        <dbReference type="Proteomes" id="UP000234681"/>
    </source>
</evidence>
<gene>
    <name evidence="1" type="primary">RGD1562811_predicted</name>
    <name evidence="1" type="ORF">rCG_58195</name>
</gene>
<dbReference type="PROSITE" id="PS51257">
    <property type="entry name" value="PROKAR_LIPOPROTEIN"/>
    <property type="match status" value="1"/>
</dbReference>
<reference evidence="2" key="1">
    <citation type="submission" date="2005-09" db="EMBL/GenBank/DDBJ databases">
        <authorList>
            <person name="Mural R.J."/>
            <person name="Li P.W."/>
            <person name="Adams M.D."/>
            <person name="Amanatides P.G."/>
            <person name="Baden-Tillson H."/>
            <person name="Barnstead M."/>
            <person name="Chin S.H."/>
            <person name="Dew I."/>
            <person name="Evans C.A."/>
            <person name="Ferriera S."/>
            <person name="Flanigan M."/>
            <person name="Fosler C."/>
            <person name="Glodek A."/>
            <person name="Gu Z."/>
            <person name="Holt R.A."/>
            <person name="Jennings D."/>
            <person name="Kraft C.L."/>
            <person name="Lu F."/>
            <person name="Nguyen T."/>
            <person name="Nusskern D.R."/>
            <person name="Pfannkoch C.M."/>
            <person name="Sitter C."/>
            <person name="Sutton G.G."/>
            <person name="Venter J.C."/>
            <person name="Wang Z."/>
            <person name="Woodage T."/>
            <person name="Zheng X.H."/>
            <person name="Zhong F."/>
        </authorList>
    </citation>
    <scope>NUCLEOTIDE SEQUENCE [LARGE SCALE GENOMIC DNA]</scope>
    <source>
        <strain>BN</strain>
        <strain evidence="2">Sprague-Dawley</strain>
    </source>
</reference>